<keyword evidence="1" id="KW-0067">ATP-binding</keyword>
<dbReference type="Proteomes" id="UP000887013">
    <property type="component" value="Unassembled WGS sequence"/>
</dbReference>
<evidence type="ECO:0000313" key="1">
    <source>
        <dbReference type="EMBL" id="GFS87926.1"/>
    </source>
</evidence>
<dbReference type="OrthoDB" id="6435532at2759"/>
<accession>A0A8X6T9Y7</accession>
<evidence type="ECO:0000313" key="2">
    <source>
        <dbReference type="Proteomes" id="UP000887013"/>
    </source>
</evidence>
<dbReference type="PANTHER" id="PTHR10492:SF57">
    <property type="entry name" value="ATP-DEPENDENT DNA HELICASE"/>
    <property type="match status" value="1"/>
</dbReference>
<keyword evidence="2" id="KW-1185">Reference proteome</keyword>
<dbReference type="EMBL" id="BMAW01004275">
    <property type="protein sequence ID" value="GFS87926.1"/>
    <property type="molecule type" value="Genomic_DNA"/>
</dbReference>
<organism evidence="1 2">
    <name type="scientific">Nephila pilipes</name>
    <name type="common">Giant wood spider</name>
    <name type="synonym">Nephila maculata</name>
    <dbReference type="NCBI Taxonomy" id="299642"/>
    <lineage>
        <taxon>Eukaryota</taxon>
        <taxon>Metazoa</taxon>
        <taxon>Ecdysozoa</taxon>
        <taxon>Arthropoda</taxon>
        <taxon>Chelicerata</taxon>
        <taxon>Arachnida</taxon>
        <taxon>Araneae</taxon>
        <taxon>Araneomorphae</taxon>
        <taxon>Entelegynae</taxon>
        <taxon>Araneoidea</taxon>
        <taxon>Nephilidae</taxon>
        <taxon>Nephila</taxon>
    </lineage>
</organism>
<keyword evidence="1" id="KW-0347">Helicase</keyword>
<protein>
    <submittedName>
        <fullName evidence="1">ATP-dependent DNA helicase</fullName>
    </submittedName>
</protein>
<dbReference type="PANTHER" id="PTHR10492">
    <property type="match status" value="1"/>
</dbReference>
<keyword evidence="1" id="KW-0547">Nucleotide-binding</keyword>
<gene>
    <name evidence="1" type="primary">g.10136</name>
    <name evidence="1" type="ORF">NPIL_179481</name>
</gene>
<dbReference type="AlphaFoldDB" id="A0A8X6T9Y7"/>
<dbReference type="GO" id="GO:0004386">
    <property type="term" value="F:helicase activity"/>
    <property type="evidence" value="ECO:0007669"/>
    <property type="project" value="UniProtKB-KW"/>
</dbReference>
<name>A0A8X6T9Y7_NEPPI</name>
<keyword evidence="1" id="KW-0378">Hydrolase</keyword>
<proteinExistence type="predicted"/>
<comment type="caution">
    <text evidence="1">The sequence shown here is derived from an EMBL/GenBank/DDBJ whole genome shotgun (WGS) entry which is preliminary data.</text>
</comment>
<sequence length="182" mass="20913">MSFKALKTIEGVVHPTFQAVCRALGLLEDDTHWDSTLEEASIFNSAFKIRDLFAIMIVVFEVGDPIKLWEKYRESLSEDIRRRIERDNRNIELVVDIVYNQCLILLEDIVTLMSGKSLLHFGLPEPIRKQSFVINNRKYMSELAYDVSRLIQVVSVGVSKFNHDQKKVYDNVLNSVDSNSGC</sequence>
<reference evidence="1" key="1">
    <citation type="submission" date="2020-08" db="EMBL/GenBank/DDBJ databases">
        <title>Multicomponent nature underlies the extraordinary mechanical properties of spider dragline silk.</title>
        <authorList>
            <person name="Kono N."/>
            <person name="Nakamura H."/>
            <person name="Mori M."/>
            <person name="Yoshida Y."/>
            <person name="Ohtoshi R."/>
            <person name="Malay A.D."/>
            <person name="Moran D.A.P."/>
            <person name="Tomita M."/>
            <person name="Numata K."/>
            <person name="Arakawa K."/>
        </authorList>
    </citation>
    <scope>NUCLEOTIDE SEQUENCE</scope>
</reference>